<name>A0A6J6D985_9ZZZZ</name>
<dbReference type="AlphaFoldDB" id="A0A6J6D985"/>
<organism evidence="2">
    <name type="scientific">freshwater metagenome</name>
    <dbReference type="NCBI Taxonomy" id="449393"/>
    <lineage>
        <taxon>unclassified sequences</taxon>
        <taxon>metagenomes</taxon>
        <taxon>ecological metagenomes</taxon>
    </lineage>
</organism>
<accession>A0A6J6D985</accession>
<protein>
    <submittedName>
        <fullName evidence="2">Unannotated protein</fullName>
    </submittedName>
</protein>
<dbReference type="EMBL" id="CAEZSR010000055">
    <property type="protein sequence ID" value="CAB4559856.1"/>
    <property type="molecule type" value="Genomic_DNA"/>
</dbReference>
<feature type="region of interest" description="Disordered" evidence="1">
    <location>
        <begin position="132"/>
        <end position="151"/>
    </location>
</feature>
<evidence type="ECO:0000313" key="2">
    <source>
        <dbReference type="EMBL" id="CAB4559856.1"/>
    </source>
</evidence>
<evidence type="ECO:0000256" key="1">
    <source>
        <dbReference type="SAM" id="MobiDB-lite"/>
    </source>
</evidence>
<proteinExistence type="predicted"/>
<reference evidence="2" key="1">
    <citation type="submission" date="2020-05" db="EMBL/GenBank/DDBJ databases">
        <authorList>
            <person name="Chiriac C."/>
            <person name="Salcher M."/>
            <person name="Ghai R."/>
            <person name="Kavagutti S V."/>
        </authorList>
    </citation>
    <scope>NUCLEOTIDE SEQUENCE</scope>
</reference>
<gene>
    <name evidence="2" type="ORF">UFOPK1493_01701</name>
</gene>
<sequence length="151" mass="16358">MSATTTPLPRKLGLTGEIVFTVRHAPAGFAALLEAEGGTGDAIWQQTMLAPIDVVIAFHTRRDALVAEWPKLTAPLASDGAVWVAWPTHDTDPVTGSPADLSADRARAALEPLGWVPAKSCTIDETWSAARFERRQRPLRPKEAARARRGR</sequence>